<dbReference type="PANTHER" id="PTHR30273">
    <property type="entry name" value="PERIPLASMIC SIGNAL SENSOR AND SIGMA FACTOR ACTIVATOR FECR-RELATED"/>
    <property type="match status" value="1"/>
</dbReference>
<dbReference type="InterPro" id="IPR006860">
    <property type="entry name" value="FecR"/>
</dbReference>
<sequence length="348" mass="37906">MEQRLWERLREVVASEADAGGLPSAVSIKAQRRPRYRWAAAAAVLLCLLLPAGWWLWREQHVQPQIAMDAGNGDKERDIPPAAGYAVLTLADGSKVDLDDATAGTLTRQGKTTVSQQRGGQLVYRQDAGDMSTNAAIRYNVLSIPRGGQYRLTLPDGTRVWLNAASSLRYPVAFTGKERSVELNGEAYFEVEKKAGQPFHVKAGGADIAVLGTSFDVAAYRDEPVIKTTLIAGAVRVTGARASSLLAPRQQGQLTKRGDLLVKENADITDVLAWKEGLFRFNSADVSEVMRQLARWYDVEIAYADAVPAGHITGTLPRNTNLSEVLKVLKLNGIKVNVEGRVLTVQAE</sequence>
<keyword evidence="1" id="KW-1133">Transmembrane helix</keyword>
<evidence type="ECO:0000313" key="4">
    <source>
        <dbReference type="EMBL" id="GAA4300116.1"/>
    </source>
</evidence>
<dbReference type="Gene3D" id="2.60.120.1440">
    <property type="match status" value="1"/>
</dbReference>
<dbReference type="PANTHER" id="PTHR30273:SF2">
    <property type="entry name" value="PROTEIN FECR"/>
    <property type="match status" value="1"/>
</dbReference>
<evidence type="ECO:0000259" key="3">
    <source>
        <dbReference type="Pfam" id="PF16344"/>
    </source>
</evidence>
<evidence type="ECO:0008006" key="6">
    <source>
        <dbReference type="Google" id="ProtNLM"/>
    </source>
</evidence>
<reference evidence="5" key="1">
    <citation type="journal article" date="2019" name="Int. J. Syst. Evol. Microbiol.">
        <title>The Global Catalogue of Microorganisms (GCM) 10K type strain sequencing project: providing services to taxonomists for standard genome sequencing and annotation.</title>
        <authorList>
            <consortium name="The Broad Institute Genomics Platform"/>
            <consortium name="The Broad Institute Genome Sequencing Center for Infectious Disease"/>
            <person name="Wu L."/>
            <person name="Ma J."/>
        </authorList>
    </citation>
    <scope>NUCLEOTIDE SEQUENCE [LARGE SCALE GENOMIC DNA]</scope>
    <source>
        <strain evidence="5">JCM 17664</strain>
    </source>
</reference>
<dbReference type="InterPro" id="IPR012373">
    <property type="entry name" value="Ferrdict_sens_TM"/>
</dbReference>
<evidence type="ECO:0000313" key="5">
    <source>
        <dbReference type="Proteomes" id="UP001501207"/>
    </source>
</evidence>
<dbReference type="Gene3D" id="3.55.50.30">
    <property type="match status" value="1"/>
</dbReference>
<keyword evidence="5" id="KW-1185">Reference proteome</keyword>
<dbReference type="Pfam" id="PF16344">
    <property type="entry name" value="FecR_C"/>
    <property type="match status" value="1"/>
</dbReference>
<keyword evidence="1" id="KW-0472">Membrane</keyword>
<comment type="caution">
    <text evidence="4">The sequence shown here is derived from an EMBL/GenBank/DDBJ whole genome shotgun (WGS) entry which is preliminary data.</text>
</comment>
<feature type="domain" description="FecR protein" evidence="2">
    <location>
        <begin position="143"/>
        <end position="236"/>
    </location>
</feature>
<organism evidence="4 5">
    <name type="scientific">Compostibacter hankyongensis</name>
    <dbReference type="NCBI Taxonomy" id="1007089"/>
    <lineage>
        <taxon>Bacteria</taxon>
        <taxon>Pseudomonadati</taxon>
        <taxon>Bacteroidota</taxon>
        <taxon>Chitinophagia</taxon>
        <taxon>Chitinophagales</taxon>
        <taxon>Chitinophagaceae</taxon>
        <taxon>Compostibacter</taxon>
    </lineage>
</organism>
<proteinExistence type="predicted"/>
<name>A0ABP8FCG1_9BACT</name>
<dbReference type="Proteomes" id="UP001501207">
    <property type="component" value="Unassembled WGS sequence"/>
</dbReference>
<feature type="domain" description="Protein FecR C-terminal" evidence="3">
    <location>
        <begin position="279"/>
        <end position="345"/>
    </location>
</feature>
<dbReference type="InterPro" id="IPR032508">
    <property type="entry name" value="FecR_C"/>
</dbReference>
<accession>A0ABP8FCG1</accession>
<dbReference type="Pfam" id="PF04773">
    <property type="entry name" value="FecR"/>
    <property type="match status" value="1"/>
</dbReference>
<evidence type="ECO:0000256" key="1">
    <source>
        <dbReference type="SAM" id="Phobius"/>
    </source>
</evidence>
<feature type="transmembrane region" description="Helical" evidence="1">
    <location>
        <begin position="38"/>
        <end position="57"/>
    </location>
</feature>
<gene>
    <name evidence="4" type="ORF">GCM10023143_00800</name>
</gene>
<dbReference type="EMBL" id="BAABFN010000001">
    <property type="protein sequence ID" value="GAA4300116.1"/>
    <property type="molecule type" value="Genomic_DNA"/>
</dbReference>
<keyword evidence="1" id="KW-0812">Transmembrane</keyword>
<protein>
    <recommendedName>
        <fullName evidence="6">FecR family protein</fullName>
    </recommendedName>
</protein>
<dbReference type="PIRSF" id="PIRSF018266">
    <property type="entry name" value="FecR"/>
    <property type="match status" value="1"/>
</dbReference>
<evidence type="ECO:0000259" key="2">
    <source>
        <dbReference type="Pfam" id="PF04773"/>
    </source>
</evidence>